<protein>
    <submittedName>
        <fullName evidence="2">Class I SAM-dependent methyltransferase</fullName>
    </submittedName>
</protein>
<evidence type="ECO:0000313" key="3">
    <source>
        <dbReference type="Proteomes" id="UP000286095"/>
    </source>
</evidence>
<dbReference type="STRING" id="1813019.A2J15_06740"/>
<dbReference type="AlphaFoldDB" id="A0A424YZC4"/>
<keyword evidence="2" id="KW-0489">Methyltransferase</keyword>
<dbReference type="GO" id="GO:0032259">
    <property type="term" value="P:methylation"/>
    <property type="evidence" value="ECO:0007669"/>
    <property type="project" value="UniProtKB-KW"/>
</dbReference>
<dbReference type="RefSeq" id="WP_124134619.1">
    <property type="nucleotide sequence ID" value="NZ_QURW01000017.1"/>
</dbReference>
<keyword evidence="2" id="KW-0808">Transferase</keyword>
<feature type="domain" description="Methyltransferase" evidence="1">
    <location>
        <begin position="41"/>
        <end position="127"/>
    </location>
</feature>
<comment type="caution">
    <text evidence="2">The sequence shown here is derived from an EMBL/GenBank/DDBJ whole genome shotgun (WGS) entry which is preliminary data.</text>
</comment>
<accession>A0A424YZC4</accession>
<evidence type="ECO:0000313" key="2">
    <source>
        <dbReference type="EMBL" id="RQD86540.1"/>
    </source>
</evidence>
<proteinExistence type="predicted"/>
<dbReference type="Gene3D" id="3.40.50.150">
    <property type="entry name" value="Vaccinia Virus protein VP39"/>
    <property type="match status" value="1"/>
</dbReference>
<evidence type="ECO:0000259" key="1">
    <source>
        <dbReference type="Pfam" id="PF13649"/>
    </source>
</evidence>
<dbReference type="CDD" id="cd02440">
    <property type="entry name" value="AdoMet_MTases"/>
    <property type="match status" value="1"/>
</dbReference>
<dbReference type="GO" id="GO:0008168">
    <property type="term" value="F:methyltransferase activity"/>
    <property type="evidence" value="ECO:0007669"/>
    <property type="project" value="UniProtKB-KW"/>
</dbReference>
<dbReference type="Proteomes" id="UP000286095">
    <property type="component" value="Unassembled WGS sequence"/>
</dbReference>
<dbReference type="InterPro" id="IPR029063">
    <property type="entry name" value="SAM-dependent_MTases_sf"/>
</dbReference>
<dbReference type="Pfam" id="PF13649">
    <property type="entry name" value="Methyltransf_25"/>
    <property type="match status" value="1"/>
</dbReference>
<organism evidence="2 3">
    <name type="scientific">Campylobacter hepaticus</name>
    <dbReference type="NCBI Taxonomy" id="1813019"/>
    <lineage>
        <taxon>Bacteria</taxon>
        <taxon>Pseudomonadati</taxon>
        <taxon>Campylobacterota</taxon>
        <taxon>Epsilonproteobacteria</taxon>
        <taxon>Campylobacterales</taxon>
        <taxon>Campylobacteraceae</taxon>
        <taxon>Campylobacter</taxon>
    </lineage>
</organism>
<dbReference type="InterPro" id="IPR041698">
    <property type="entry name" value="Methyltransf_25"/>
</dbReference>
<dbReference type="EMBL" id="QURW01000017">
    <property type="protein sequence ID" value="RQD86540.1"/>
    <property type="molecule type" value="Genomic_DNA"/>
</dbReference>
<dbReference type="SUPFAM" id="SSF53335">
    <property type="entry name" value="S-adenosyl-L-methionine-dependent methyltransferases"/>
    <property type="match status" value="1"/>
</dbReference>
<gene>
    <name evidence="2" type="ORF">DZD40_06535</name>
</gene>
<name>A0A424YZC4_9BACT</name>
<sequence length="238" mass="28047">MNLWDKKAKTYSRYNAKLNTIQNQIFEECLKLNIDFNKKNIIDIGCGTGVWTLHLAKKAKKILALDSSKTMLEILKEDAKNLNLINIIYENLSFETWSQKKLNTHFDLAFLSMSPALNDEKDYKNFLNLAKIKIYIAWADYRKSNFLDPIFKHFNTQFKGFYEQDLENYLLEKNITFHKAIFNETRHIKRTREQAVENALWHLNMNAITSSKKELLSLIKNDVFETINSKIKLLIINN</sequence>
<reference evidence="2 3" key="1">
    <citation type="submission" date="2018-08" db="EMBL/GenBank/DDBJ databases">
        <title>Survival mechanisms of Campylobacter hepaticus identified by genomic analysis and comparative transcriptomic analysis of in vivo and in vitro derived bacteria.</title>
        <authorList>
            <person name="Van T.T.H."/>
            <person name="Moore R.J."/>
        </authorList>
    </citation>
    <scope>NUCLEOTIDE SEQUENCE [LARGE SCALE GENOMIC DNA]</scope>
    <source>
        <strain evidence="2 3">54L</strain>
    </source>
</reference>